<dbReference type="EMBL" id="PZQS01000007">
    <property type="protein sequence ID" value="PVD27296.1"/>
    <property type="molecule type" value="Genomic_DNA"/>
</dbReference>
<gene>
    <name evidence="1" type="ORF">C0Q70_12451</name>
</gene>
<proteinExistence type="predicted"/>
<sequence length="137" mass="15495">MRFTLFVKRTYRDIMWELFRQNSTPLVLKYSKLQVTYPATITALRLNGRDVNGTEYVAENQESSISCSFINGNPAVSIRLVDGKGSTLSSTRQKEGPLVLSRDFNCNDVRLTIGCEAPGSELNRYVTILVKCKLYTM</sequence>
<accession>A0A2T7P1L3</accession>
<keyword evidence="2" id="KW-1185">Reference proteome</keyword>
<comment type="caution">
    <text evidence="1">The sequence shown here is derived from an EMBL/GenBank/DDBJ whole genome shotgun (WGS) entry which is preliminary data.</text>
</comment>
<reference evidence="1 2" key="1">
    <citation type="submission" date="2018-04" db="EMBL/GenBank/DDBJ databases">
        <title>The genome of golden apple snail Pomacea canaliculata provides insight into stress tolerance and invasive adaptation.</title>
        <authorList>
            <person name="Liu C."/>
            <person name="Liu B."/>
            <person name="Ren Y."/>
            <person name="Zhang Y."/>
            <person name="Wang H."/>
            <person name="Li S."/>
            <person name="Jiang F."/>
            <person name="Yin L."/>
            <person name="Zhang G."/>
            <person name="Qian W."/>
            <person name="Fan W."/>
        </authorList>
    </citation>
    <scope>NUCLEOTIDE SEQUENCE [LARGE SCALE GENOMIC DNA]</scope>
    <source>
        <strain evidence="1">SZHN2017</strain>
        <tissue evidence="1">Muscle</tissue>
    </source>
</reference>
<dbReference type="Proteomes" id="UP000245119">
    <property type="component" value="Linkage Group LG7"/>
</dbReference>
<organism evidence="1 2">
    <name type="scientific">Pomacea canaliculata</name>
    <name type="common">Golden apple snail</name>
    <dbReference type="NCBI Taxonomy" id="400727"/>
    <lineage>
        <taxon>Eukaryota</taxon>
        <taxon>Metazoa</taxon>
        <taxon>Spiralia</taxon>
        <taxon>Lophotrochozoa</taxon>
        <taxon>Mollusca</taxon>
        <taxon>Gastropoda</taxon>
        <taxon>Caenogastropoda</taxon>
        <taxon>Architaenioglossa</taxon>
        <taxon>Ampullarioidea</taxon>
        <taxon>Ampullariidae</taxon>
        <taxon>Pomacea</taxon>
    </lineage>
</organism>
<evidence type="ECO:0000313" key="2">
    <source>
        <dbReference type="Proteomes" id="UP000245119"/>
    </source>
</evidence>
<dbReference type="AlphaFoldDB" id="A0A2T7P1L3"/>
<protein>
    <submittedName>
        <fullName evidence="1">Uncharacterized protein</fullName>
    </submittedName>
</protein>
<name>A0A2T7P1L3_POMCA</name>
<evidence type="ECO:0000313" key="1">
    <source>
        <dbReference type="EMBL" id="PVD27296.1"/>
    </source>
</evidence>